<organism evidence="17 18">
    <name type="scientific">Gordonia jinhuaensis</name>
    <dbReference type="NCBI Taxonomy" id="1517702"/>
    <lineage>
        <taxon>Bacteria</taxon>
        <taxon>Bacillati</taxon>
        <taxon>Actinomycetota</taxon>
        <taxon>Actinomycetes</taxon>
        <taxon>Mycobacteriales</taxon>
        <taxon>Gordoniaceae</taxon>
        <taxon>Gordonia</taxon>
    </lineage>
</organism>
<feature type="transmembrane region" description="Helical" evidence="13">
    <location>
        <begin position="568"/>
        <end position="588"/>
    </location>
</feature>
<comment type="caution">
    <text evidence="17">The sequence shown here is derived from an EMBL/GenBank/DDBJ whole genome shotgun (WGS) entry which is preliminary data.</text>
</comment>
<evidence type="ECO:0000256" key="7">
    <source>
        <dbReference type="ARBA" id="ARBA00022683"/>
    </source>
</evidence>
<feature type="transmembrane region" description="Helical" evidence="13">
    <location>
        <begin position="486"/>
        <end position="508"/>
    </location>
</feature>
<feature type="transmembrane region" description="Helical" evidence="13">
    <location>
        <begin position="417"/>
        <end position="435"/>
    </location>
</feature>
<keyword evidence="3" id="KW-1003">Cell membrane</keyword>
<keyword evidence="8 13" id="KW-0812">Transmembrane</keyword>
<evidence type="ECO:0000259" key="14">
    <source>
        <dbReference type="PROSITE" id="PS51094"/>
    </source>
</evidence>
<keyword evidence="9" id="KW-0418">Kinase</keyword>
<feature type="domain" description="PTS EIIA type-2" evidence="14">
    <location>
        <begin position="4"/>
        <end position="148"/>
    </location>
</feature>
<evidence type="ECO:0000313" key="18">
    <source>
        <dbReference type="Proteomes" id="UP000621454"/>
    </source>
</evidence>
<evidence type="ECO:0000256" key="12">
    <source>
        <dbReference type="SAM" id="MobiDB-lite"/>
    </source>
</evidence>
<dbReference type="PANTHER" id="PTHR30505:SF0">
    <property type="entry name" value="FRUCTOSE-LIKE PTS SYSTEM EIIBC COMPONENT-RELATED"/>
    <property type="match status" value="1"/>
</dbReference>
<sequence>MTESIITTDLVALDVDAGPDKAAVISRLANLLAEAGRVSGTEGVVAAALSREEQSPTGLPGGLAIPHCRVAEVRTASLAFARLAPAVDFGAPDGPADLVFLIAAPEHGASDHMRLLSSLARALVRPDFVAALRAADSAADIVALVDDVVSARPASGAATAGASAAAQHGGGTATLTAPAPTTTQTDATDATADEVADPATAQPTGSGDAAHRPRLVAVTACPTGIAHTYMAADSLTMAGERAGVDIAVETQGSGNDTPLPQSRIDAADAVIFAVDVGVRDRERFAGKPLVSGTTNRAINNSDAMVADAIAAAGDPNATRVAGDAAATETSGAGGQGLGTQLKAALLTGVSYMIPFVAAGGLLIALGFLLGGYKLGLTPEGATDPLGYTVALHNSLWHLPSGGVLQYLGGVSFYLGKLAFFFLVPALAGYIAYAIAGRPGLAPGFTAGYVAVVIGAGFIGGLVGGLLAGVVTLYVSKIPLPKWAKGLMPVVIIPFLATLITGAIMFLFLGRPLAWITTELTNWLGSLDGTSRILLGVILGLMMCFDLGGPVNKAAYAFAVQGIATGSAADLRIMAAVMCAGMVPPLAMALATAVRPGLFNEAERESGKAAWLLGACFISEGAIPFAAADPLRVIPSMMAGGAVSGGLIMLLDVQLRAPHGGIFVFFAMNNWVWFLVALAAGTVIAAAIVVVLKEIRQRTRRSADATPTTAAVANTAVTA</sequence>
<name>A0A916T1M1_9ACTN</name>
<evidence type="ECO:0000313" key="17">
    <source>
        <dbReference type="EMBL" id="GGB26063.1"/>
    </source>
</evidence>
<evidence type="ECO:0000256" key="4">
    <source>
        <dbReference type="ARBA" id="ARBA00022553"/>
    </source>
</evidence>
<feature type="transmembrane region" description="Helical" evidence="13">
    <location>
        <begin position="670"/>
        <end position="691"/>
    </location>
</feature>
<dbReference type="SUPFAM" id="SSF52794">
    <property type="entry name" value="PTS system IIB component-like"/>
    <property type="match status" value="1"/>
</dbReference>
<evidence type="ECO:0000256" key="11">
    <source>
        <dbReference type="ARBA" id="ARBA00023136"/>
    </source>
</evidence>
<evidence type="ECO:0000256" key="6">
    <source>
        <dbReference type="ARBA" id="ARBA00022679"/>
    </source>
</evidence>
<keyword evidence="10 13" id="KW-1133">Transmembrane helix</keyword>
<dbReference type="GO" id="GO:0005886">
    <property type="term" value="C:plasma membrane"/>
    <property type="evidence" value="ECO:0007669"/>
    <property type="project" value="UniProtKB-SubCell"/>
</dbReference>
<comment type="subcellular location">
    <subcellularLocation>
        <location evidence="1">Cell inner membrane</location>
        <topology evidence="1">Multi-pass membrane protein</topology>
    </subcellularLocation>
</comment>
<dbReference type="InterPro" id="IPR003353">
    <property type="entry name" value="PTS_IIB_fruc"/>
</dbReference>
<dbReference type="CDD" id="cd00211">
    <property type="entry name" value="PTS_IIA_fru"/>
    <property type="match status" value="1"/>
</dbReference>
<evidence type="ECO:0000259" key="16">
    <source>
        <dbReference type="PROSITE" id="PS51104"/>
    </source>
</evidence>
<keyword evidence="6" id="KW-0808">Transferase</keyword>
<dbReference type="InterPro" id="IPR050864">
    <property type="entry name" value="Bacterial_PTS_Sugar_Transport"/>
</dbReference>
<dbReference type="AlphaFoldDB" id="A0A916T1M1"/>
<dbReference type="GO" id="GO:0009401">
    <property type="term" value="P:phosphoenolpyruvate-dependent sugar phosphotransferase system"/>
    <property type="evidence" value="ECO:0007669"/>
    <property type="project" value="UniProtKB-KW"/>
</dbReference>
<evidence type="ECO:0000256" key="10">
    <source>
        <dbReference type="ARBA" id="ARBA00022989"/>
    </source>
</evidence>
<dbReference type="CDD" id="cd05569">
    <property type="entry name" value="PTS_IIB_fructose"/>
    <property type="match status" value="1"/>
</dbReference>
<evidence type="ECO:0000259" key="15">
    <source>
        <dbReference type="PROSITE" id="PS51099"/>
    </source>
</evidence>
<dbReference type="PROSITE" id="PS51104">
    <property type="entry name" value="PTS_EIIC_TYPE_2"/>
    <property type="match status" value="1"/>
</dbReference>
<dbReference type="Gene3D" id="3.40.930.10">
    <property type="entry name" value="Mannitol-specific EII, Chain A"/>
    <property type="match status" value="1"/>
</dbReference>
<feature type="domain" description="PTS EIIB type-2" evidence="15">
    <location>
        <begin position="215"/>
        <end position="310"/>
    </location>
</feature>
<evidence type="ECO:0000256" key="3">
    <source>
        <dbReference type="ARBA" id="ARBA00022475"/>
    </source>
</evidence>
<evidence type="ECO:0000256" key="5">
    <source>
        <dbReference type="ARBA" id="ARBA00022597"/>
    </source>
</evidence>
<dbReference type="GO" id="GO:0016301">
    <property type="term" value="F:kinase activity"/>
    <property type="evidence" value="ECO:0007669"/>
    <property type="project" value="UniProtKB-KW"/>
</dbReference>
<evidence type="ECO:0000256" key="13">
    <source>
        <dbReference type="SAM" id="Phobius"/>
    </source>
</evidence>
<dbReference type="RefSeq" id="WP_188585747.1">
    <property type="nucleotide sequence ID" value="NZ_BMGC01000006.1"/>
</dbReference>
<accession>A0A916T1M1</accession>
<feature type="domain" description="PTS EIIC type-2" evidence="16">
    <location>
        <begin position="341"/>
        <end position="701"/>
    </location>
</feature>
<dbReference type="Pfam" id="PF00359">
    <property type="entry name" value="PTS_EIIA_2"/>
    <property type="match status" value="1"/>
</dbReference>
<dbReference type="Proteomes" id="UP000621454">
    <property type="component" value="Unassembled WGS sequence"/>
</dbReference>
<dbReference type="GO" id="GO:0022877">
    <property type="term" value="F:protein-N(PI)-phosphohistidine-fructose phosphotransferase system transporter activity"/>
    <property type="evidence" value="ECO:0007669"/>
    <property type="project" value="InterPro"/>
</dbReference>
<dbReference type="GO" id="GO:0090563">
    <property type="term" value="F:protein-phosphocysteine-sugar phosphotransferase activity"/>
    <property type="evidence" value="ECO:0007669"/>
    <property type="project" value="TreeGrafter"/>
</dbReference>
<dbReference type="SUPFAM" id="SSF55804">
    <property type="entry name" value="Phoshotransferase/anion transport protein"/>
    <property type="match status" value="1"/>
</dbReference>
<dbReference type="InterPro" id="IPR036095">
    <property type="entry name" value="PTS_EIIB-like_sf"/>
</dbReference>
<evidence type="ECO:0000256" key="2">
    <source>
        <dbReference type="ARBA" id="ARBA00022448"/>
    </source>
</evidence>
<reference evidence="17" key="1">
    <citation type="journal article" date="2014" name="Int. J. Syst. Evol. Microbiol.">
        <title>Complete genome sequence of Corynebacterium casei LMG S-19264T (=DSM 44701T), isolated from a smear-ripened cheese.</title>
        <authorList>
            <consortium name="US DOE Joint Genome Institute (JGI-PGF)"/>
            <person name="Walter F."/>
            <person name="Albersmeier A."/>
            <person name="Kalinowski J."/>
            <person name="Ruckert C."/>
        </authorList>
    </citation>
    <scope>NUCLEOTIDE SEQUENCE</scope>
    <source>
        <strain evidence="17">CGMCC 1.12827</strain>
    </source>
</reference>
<dbReference type="InterPro" id="IPR002178">
    <property type="entry name" value="PTS_EIIA_type-2_dom"/>
</dbReference>
<keyword evidence="4" id="KW-0597">Phosphoprotein</keyword>
<dbReference type="PROSITE" id="PS51099">
    <property type="entry name" value="PTS_EIIB_TYPE_2"/>
    <property type="match status" value="1"/>
</dbReference>
<dbReference type="InterPro" id="IPR006327">
    <property type="entry name" value="PTS_IIC_fruc"/>
</dbReference>
<dbReference type="Gene3D" id="3.40.50.2300">
    <property type="match status" value="1"/>
</dbReference>
<dbReference type="InterPro" id="IPR013014">
    <property type="entry name" value="PTS_EIIC_2"/>
</dbReference>
<reference evidence="17" key="2">
    <citation type="submission" date="2020-09" db="EMBL/GenBank/DDBJ databases">
        <authorList>
            <person name="Sun Q."/>
            <person name="Zhou Y."/>
        </authorList>
    </citation>
    <scope>NUCLEOTIDE SEQUENCE</scope>
    <source>
        <strain evidence="17">CGMCC 1.12827</strain>
    </source>
</reference>
<dbReference type="NCBIfam" id="TIGR00829">
    <property type="entry name" value="FRU"/>
    <property type="match status" value="1"/>
</dbReference>
<dbReference type="InterPro" id="IPR003352">
    <property type="entry name" value="PTS_EIIC"/>
</dbReference>
<feature type="transmembrane region" description="Helical" evidence="13">
    <location>
        <begin position="349"/>
        <end position="369"/>
    </location>
</feature>
<keyword evidence="2" id="KW-0813">Transport</keyword>
<dbReference type="Pfam" id="PF02302">
    <property type="entry name" value="PTS_IIB"/>
    <property type="match status" value="1"/>
</dbReference>
<dbReference type="NCBIfam" id="TIGR01427">
    <property type="entry name" value="PTS_IIC_fructo"/>
    <property type="match status" value="1"/>
</dbReference>
<gene>
    <name evidence="17" type="ORF">GCM10011489_12730</name>
</gene>
<feature type="transmembrane region" description="Helical" evidence="13">
    <location>
        <begin position="528"/>
        <end position="547"/>
    </location>
</feature>
<feature type="region of interest" description="Disordered" evidence="12">
    <location>
        <begin position="166"/>
        <end position="190"/>
    </location>
</feature>
<dbReference type="GO" id="GO:0005351">
    <property type="term" value="F:carbohydrate:proton symporter activity"/>
    <property type="evidence" value="ECO:0007669"/>
    <property type="project" value="InterPro"/>
</dbReference>
<dbReference type="PANTHER" id="PTHR30505">
    <property type="entry name" value="FRUCTOSE-LIKE PERMEASE"/>
    <property type="match status" value="1"/>
</dbReference>
<proteinExistence type="predicted"/>
<feature type="transmembrane region" description="Helical" evidence="13">
    <location>
        <begin position="632"/>
        <end position="650"/>
    </location>
</feature>
<dbReference type="InterPro" id="IPR003501">
    <property type="entry name" value="PTS_EIIB_2/3"/>
</dbReference>
<keyword evidence="7" id="KW-0598">Phosphotransferase system</keyword>
<dbReference type="Pfam" id="PF02378">
    <property type="entry name" value="PTS_EIIC"/>
    <property type="match status" value="1"/>
</dbReference>
<keyword evidence="5" id="KW-0762">Sugar transport</keyword>
<evidence type="ECO:0000256" key="8">
    <source>
        <dbReference type="ARBA" id="ARBA00022692"/>
    </source>
</evidence>
<evidence type="ECO:0000256" key="1">
    <source>
        <dbReference type="ARBA" id="ARBA00004429"/>
    </source>
</evidence>
<feature type="transmembrane region" description="Helical" evidence="13">
    <location>
        <begin position="608"/>
        <end position="625"/>
    </location>
</feature>
<keyword evidence="18" id="KW-1185">Reference proteome</keyword>
<dbReference type="PROSITE" id="PS51094">
    <property type="entry name" value="PTS_EIIA_TYPE_2"/>
    <property type="match status" value="1"/>
</dbReference>
<dbReference type="InterPro" id="IPR013011">
    <property type="entry name" value="PTS_EIIB_2"/>
</dbReference>
<dbReference type="EMBL" id="BMGC01000006">
    <property type="protein sequence ID" value="GGB26063.1"/>
    <property type="molecule type" value="Genomic_DNA"/>
</dbReference>
<protein>
    <submittedName>
        <fullName evidence="17">PTS lactose transporter subunit IIC</fullName>
    </submittedName>
</protein>
<evidence type="ECO:0000256" key="9">
    <source>
        <dbReference type="ARBA" id="ARBA00022777"/>
    </source>
</evidence>
<keyword evidence="11 13" id="KW-0472">Membrane</keyword>
<feature type="transmembrane region" description="Helical" evidence="13">
    <location>
        <begin position="447"/>
        <end position="474"/>
    </location>
</feature>
<dbReference type="InterPro" id="IPR016152">
    <property type="entry name" value="PTrfase/Anion_transptr"/>
</dbReference>